<dbReference type="FunFam" id="3.40.50.1820:FF:000205">
    <property type="entry name" value="Non-haem bromoperoxidase BPO-A2"/>
    <property type="match status" value="1"/>
</dbReference>
<dbReference type="SUPFAM" id="SSF53474">
    <property type="entry name" value="alpha/beta-Hydrolases"/>
    <property type="match status" value="1"/>
</dbReference>
<proteinExistence type="inferred from homology"/>
<dbReference type="PRINTS" id="PR00412">
    <property type="entry name" value="EPOXHYDRLASE"/>
</dbReference>
<dbReference type="RefSeq" id="WP_034367245.1">
    <property type="nucleotide sequence ID" value="NZ_AWOR01000032.1"/>
</dbReference>
<dbReference type="InterPro" id="IPR029058">
    <property type="entry name" value="AB_hydrolase_fold"/>
</dbReference>
<evidence type="ECO:0000259" key="2">
    <source>
        <dbReference type="Pfam" id="PF00561"/>
    </source>
</evidence>
<dbReference type="PRINTS" id="PR00111">
    <property type="entry name" value="ABHYDROLASE"/>
</dbReference>
<organism evidence="3 4">
    <name type="scientific">Comamonas testosteroni</name>
    <name type="common">Pseudomonas testosteroni</name>
    <dbReference type="NCBI Taxonomy" id="285"/>
    <lineage>
        <taxon>Bacteria</taxon>
        <taxon>Pseudomonadati</taxon>
        <taxon>Pseudomonadota</taxon>
        <taxon>Betaproteobacteria</taxon>
        <taxon>Burkholderiales</taxon>
        <taxon>Comamonadaceae</taxon>
        <taxon>Comamonas</taxon>
    </lineage>
</organism>
<dbReference type="Pfam" id="PF00561">
    <property type="entry name" value="Abhydrolase_1"/>
    <property type="match status" value="1"/>
</dbReference>
<dbReference type="AlphaFoldDB" id="A0A096HPU6"/>
<dbReference type="Gene3D" id="3.40.50.1820">
    <property type="entry name" value="alpha/beta hydrolase"/>
    <property type="match status" value="1"/>
</dbReference>
<dbReference type="EMBL" id="AWOR01000032">
    <property type="protein sequence ID" value="KGH30992.1"/>
    <property type="molecule type" value="Genomic_DNA"/>
</dbReference>
<reference evidence="3 4" key="1">
    <citation type="submission" date="2013-09" db="EMBL/GenBank/DDBJ databases">
        <title>High correlation between genotypes and phenotypes of environmental bacteria Comamonas testosteroni strains.</title>
        <authorList>
            <person name="Liu L."/>
            <person name="Zhu W."/>
            <person name="Xia X."/>
            <person name="Xu B."/>
            <person name="Luo M."/>
            <person name="Wang G."/>
        </authorList>
    </citation>
    <scope>NUCLEOTIDE SEQUENCE [LARGE SCALE GENOMIC DNA]</scope>
    <source>
        <strain evidence="3 4">JL40</strain>
    </source>
</reference>
<feature type="domain" description="AB hydrolase-1" evidence="2">
    <location>
        <begin position="25"/>
        <end position="247"/>
    </location>
</feature>
<dbReference type="GO" id="GO:0003824">
    <property type="term" value="F:catalytic activity"/>
    <property type="evidence" value="ECO:0007669"/>
    <property type="project" value="InterPro"/>
</dbReference>
<evidence type="ECO:0000313" key="3">
    <source>
        <dbReference type="EMBL" id="KGH30992.1"/>
    </source>
</evidence>
<comment type="similarity">
    <text evidence="1">Belongs to the AB hydrolase superfamily. Bacterial non-heme haloperoxidase / perhydrolase family.</text>
</comment>
<dbReference type="InterPro" id="IPR000073">
    <property type="entry name" value="AB_hydrolase_1"/>
</dbReference>
<evidence type="ECO:0000256" key="1">
    <source>
        <dbReference type="ARBA" id="ARBA00038128"/>
    </source>
</evidence>
<dbReference type="PANTHER" id="PTHR43433:SF4">
    <property type="entry name" value="NON-HEME CHLOROPEROXIDASE-RELATED"/>
    <property type="match status" value="1"/>
</dbReference>
<accession>A0A096HPU6</accession>
<evidence type="ECO:0000313" key="4">
    <source>
        <dbReference type="Proteomes" id="UP000029553"/>
    </source>
</evidence>
<dbReference type="PANTHER" id="PTHR43433">
    <property type="entry name" value="HYDROLASE, ALPHA/BETA FOLD FAMILY PROTEIN"/>
    <property type="match status" value="1"/>
</dbReference>
<name>A0A096HPU6_COMTE</name>
<dbReference type="InterPro" id="IPR050471">
    <property type="entry name" value="AB_hydrolase"/>
</dbReference>
<sequence length="279" mass="30563">MPYIELSQSKSKPVQLHYQDFGDGPPVVLIHGWPLSGRTWEPQVADLVDAGFRVIAYDRRGFGGSSQPWDGYDYDSLASDLNALITELTLKNVCLVGFSMGGGEVARYIGTYGTASIRCAVFAAAVPPFLLKCESNPQGAVSEEDVVKKEKAVLKDRLNFLDEFTQKFFSKSDGTLLVSEAQREYAKTIAAFASPKGTHDCIASFSRTDFRDDLKKIDVPTLIIHGDSDRIVPLEVSGARTHDAVKGSEIHIIKNGPHGCNLSHAEEFNRALIDFIAAH</sequence>
<dbReference type="Proteomes" id="UP000029553">
    <property type="component" value="Unassembled WGS sequence"/>
</dbReference>
<gene>
    <name evidence="3" type="ORF">P353_07295</name>
</gene>
<protein>
    <submittedName>
        <fullName evidence="3">Arylesterase</fullName>
    </submittedName>
</protein>
<dbReference type="InterPro" id="IPR000639">
    <property type="entry name" value="Epox_hydrolase-like"/>
</dbReference>
<comment type="caution">
    <text evidence="3">The sequence shown here is derived from an EMBL/GenBank/DDBJ whole genome shotgun (WGS) entry which is preliminary data.</text>
</comment>